<evidence type="ECO:0000313" key="2">
    <source>
        <dbReference type="Proteomes" id="UP000006898"/>
    </source>
</evidence>
<dbReference type="AlphaFoldDB" id="D5MGC1"/>
<evidence type="ECO:0000313" key="1">
    <source>
        <dbReference type="EMBL" id="CBE68802.1"/>
    </source>
</evidence>
<reference evidence="1 2" key="1">
    <citation type="journal article" date="2010" name="Nature">
        <title>Nitrite-driven anaerobic methane oxidation by oxygenic bacteria.</title>
        <authorList>
            <person name="Ettwig K.F."/>
            <person name="Butler M.K."/>
            <person name="Le Paslier D."/>
            <person name="Pelletier E."/>
            <person name="Mangenot S."/>
            <person name="Kuypers M.M.M."/>
            <person name="Schreiber F."/>
            <person name="Dutilh B.E."/>
            <person name="Zedelius J."/>
            <person name="de Beer D."/>
            <person name="Gloerich J."/>
            <person name="Wessels H.J.C.T."/>
            <person name="van Allen T."/>
            <person name="Luesken F."/>
            <person name="Wu M."/>
            <person name="van de Pas-Schoonen K.T."/>
            <person name="Op den Camp H.J.M."/>
            <person name="Janssen-Megens E.M."/>
            <person name="Francoijs K-J."/>
            <person name="Stunnenberg H."/>
            <person name="Weissenbach J."/>
            <person name="Jetten M.S.M."/>
            <person name="Strous M."/>
        </authorList>
    </citation>
    <scope>NUCLEOTIDE SEQUENCE [LARGE SCALE GENOMIC DNA]</scope>
</reference>
<dbReference type="Pfam" id="PF06289">
    <property type="entry name" value="FlbD"/>
    <property type="match status" value="1"/>
</dbReference>
<dbReference type="PANTHER" id="PTHR39185:SF1">
    <property type="entry name" value="SWARMING MOTILITY PROTEIN SWRD"/>
    <property type="match status" value="1"/>
</dbReference>
<dbReference type="eggNOG" id="COG1582">
    <property type="taxonomic scope" value="Bacteria"/>
</dbReference>
<dbReference type="HOGENOM" id="CLU_173020_2_0_0"/>
<organism evidence="1 2">
    <name type="scientific">Methylomirabilis oxygeniifera</name>
    <dbReference type="NCBI Taxonomy" id="671143"/>
    <lineage>
        <taxon>Bacteria</taxon>
        <taxon>Candidatus Methylomirabilota</taxon>
        <taxon>Candidatus Methylomirabilia</taxon>
        <taxon>Candidatus Methylomirabilales</taxon>
        <taxon>Candidatus Methylomirabilaceae</taxon>
        <taxon>Candidatus Methylomirabilis</taxon>
    </lineage>
</organism>
<sequence>MMVKLSRINGAEVTVNAELIEIIEATPDTIVSLTTGKKLMVVESVDQVVEKVMAYRRMIATRLR</sequence>
<dbReference type="EMBL" id="FP565575">
    <property type="protein sequence ID" value="CBE68802.1"/>
    <property type="molecule type" value="Genomic_DNA"/>
</dbReference>
<protein>
    <submittedName>
        <fullName evidence="1">Flagellar protein</fullName>
    </submittedName>
</protein>
<gene>
    <name evidence="1" type="ORF">DAMO_1744</name>
</gene>
<dbReference type="InterPro" id="IPR009384">
    <property type="entry name" value="SwrD-like"/>
</dbReference>
<keyword evidence="1" id="KW-0966">Cell projection</keyword>
<dbReference type="STRING" id="671143.DAMO_1744"/>
<keyword evidence="1" id="KW-0282">Flagellum</keyword>
<name>D5MGC1_METO1</name>
<keyword evidence="1" id="KW-0969">Cilium</keyword>
<dbReference type="KEGG" id="mox:DAMO_1744"/>
<dbReference type="PANTHER" id="PTHR39185">
    <property type="entry name" value="SWARMING MOTILITY PROTEIN SWRD"/>
    <property type="match status" value="1"/>
</dbReference>
<accession>D5MGC1</accession>
<proteinExistence type="predicted"/>
<dbReference type="Proteomes" id="UP000006898">
    <property type="component" value="Chromosome"/>
</dbReference>